<dbReference type="GO" id="GO:0120147">
    <property type="term" value="F:formylglycine-generating oxidase activity"/>
    <property type="evidence" value="ECO:0007669"/>
    <property type="project" value="TreeGrafter"/>
</dbReference>
<dbReference type="InterPro" id="IPR016187">
    <property type="entry name" value="CTDL_fold"/>
</dbReference>
<dbReference type="AlphaFoldDB" id="A0A1J6I1C1"/>
<dbReference type="SUPFAM" id="SSF56436">
    <property type="entry name" value="C-type lectin-like"/>
    <property type="match status" value="1"/>
</dbReference>
<evidence type="ECO:0000313" key="2">
    <source>
        <dbReference type="EMBL" id="OIS94327.1"/>
    </source>
</evidence>
<dbReference type="RefSeq" id="WP_071631143.1">
    <property type="nucleotide sequence ID" value="NZ_MOEC01000005.1"/>
</dbReference>
<organism evidence="2 3">
    <name type="scientific">Brucella cytisi</name>
    <dbReference type="NCBI Taxonomy" id="407152"/>
    <lineage>
        <taxon>Bacteria</taxon>
        <taxon>Pseudomonadati</taxon>
        <taxon>Pseudomonadota</taxon>
        <taxon>Alphaproteobacteria</taxon>
        <taxon>Hyphomicrobiales</taxon>
        <taxon>Brucellaceae</taxon>
        <taxon>Brucella/Ochrobactrum group</taxon>
        <taxon>Brucella</taxon>
    </lineage>
</organism>
<proteinExistence type="predicted"/>
<name>A0A1J6I1C1_9HYPH</name>
<dbReference type="EMBL" id="MOEC01000005">
    <property type="protein sequence ID" value="OIS94327.1"/>
    <property type="molecule type" value="Genomic_DNA"/>
</dbReference>
<accession>A0A1J6I1C1</accession>
<feature type="domain" description="Sulfatase-modifying factor enzyme-like" evidence="1">
    <location>
        <begin position="16"/>
        <end position="317"/>
    </location>
</feature>
<keyword evidence="3" id="KW-1185">Reference proteome</keyword>
<dbReference type="InterPro" id="IPR051043">
    <property type="entry name" value="Sulfatase_Mod_Factor_Kinase"/>
</dbReference>
<gene>
    <name evidence="2" type="ORF">BLA27_07410</name>
</gene>
<dbReference type="Pfam" id="PF03781">
    <property type="entry name" value="FGE-sulfatase"/>
    <property type="match status" value="1"/>
</dbReference>
<dbReference type="Proteomes" id="UP000182985">
    <property type="component" value="Unassembled WGS sequence"/>
</dbReference>
<dbReference type="PANTHER" id="PTHR23150">
    <property type="entry name" value="SULFATASE MODIFYING FACTOR 1, 2"/>
    <property type="match status" value="1"/>
</dbReference>
<dbReference type="Gene3D" id="3.90.1580.10">
    <property type="entry name" value="paralog of FGE (formylglycine-generating enzyme)"/>
    <property type="match status" value="1"/>
</dbReference>
<dbReference type="InterPro" id="IPR005532">
    <property type="entry name" value="SUMF_dom"/>
</dbReference>
<reference evidence="2 3" key="1">
    <citation type="submission" date="2016-10" db="EMBL/GenBank/DDBJ databases">
        <title>The Draft Genome Sequence of the Potato Rhizosphere Bacteria Ochrobactrum sp. IPA7.2.</title>
        <authorList>
            <person name="Gogoleva N.E."/>
            <person name="Khlopko Y.A."/>
            <person name="Burygin G.L."/>
            <person name="Plotnikov A.O."/>
        </authorList>
    </citation>
    <scope>NUCLEOTIDE SEQUENCE [LARGE SCALE GENOMIC DNA]</scope>
    <source>
        <strain evidence="2 3">IPA7.2</strain>
    </source>
</reference>
<comment type="caution">
    <text evidence="2">The sequence shown here is derived from an EMBL/GenBank/DDBJ whole genome shotgun (WGS) entry which is preliminary data.</text>
</comment>
<protein>
    <submittedName>
        <fullName evidence="2">Gliding motility-associated lipoprotein GldK</fullName>
    </submittedName>
</protein>
<dbReference type="InterPro" id="IPR042095">
    <property type="entry name" value="SUMF_sf"/>
</dbReference>
<evidence type="ECO:0000259" key="1">
    <source>
        <dbReference type="Pfam" id="PF03781"/>
    </source>
</evidence>
<dbReference type="PANTHER" id="PTHR23150:SF19">
    <property type="entry name" value="FORMYLGLYCINE-GENERATING ENZYME"/>
    <property type="match status" value="1"/>
</dbReference>
<evidence type="ECO:0000313" key="3">
    <source>
        <dbReference type="Proteomes" id="UP000182985"/>
    </source>
</evidence>
<keyword evidence="2" id="KW-0449">Lipoprotein</keyword>
<sequence length="327" mass="36572">MGKRSASIAAGETERADMLFIKGGTFLMGSDRHYPEEAPAQRVTVDDFFMDRTPVTNAAFTEFVTETGYRTCSEYPPDPKDYPGILPDMLYAGSLVFQQPKDTVDLEDWTQWWAFHEGACWHKPYGMGGDIDGLGDHPVVHIAYRDALAYARWKGKDLPTEAEWEFAARGGLEDADYAWGAEFTPSGRHLANTWQGVFPTINTAEDGYPRTSPVRAFPANGYGLYDMIGNVWEWTSDWYSDRHVADAAKPCCIPKNPRGGPEARSYDPCQPEIRIPRKVLKGGSHLCAPNYCRRYRPAARHAEAIDTSTSHVGFRCVIRSGGMNENP</sequence>